<keyword evidence="2" id="KW-0808">Transferase</keyword>
<dbReference type="PANTHER" id="PTHR42912:SF80">
    <property type="entry name" value="METHYLTRANSFERASE DOMAIN-CONTAINING PROTEIN"/>
    <property type="match status" value="1"/>
</dbReference>
<dbReference type="InterPro" id="IPR050508">
    <property type="entry name" value="Methyltransf_Superfamily"/>
</dbReference>
<name>A0ABW7ZCD2_9ACTN</name>
<evidence type="ECO:0000313" key="3">
    <source>
        <dbReference type="Proteomes" id="UP001612741"/>
    </source>
</evidence>
<dbReference type="Proteomes" id="UP001612741">
    <property type="component" value="Unassembled WGS sequence"/>
</dbReference>
<dbReference type="SUPFAM" id="SSF53335">
    <property type="entry name" value="S-adenosyl-L-methionine-dependent methyltransferases"/>
    <property type="match status" value="1"/>
</dbReference>
<dbReference type="EMBL" id="JBITGY010000019">
    <property type="protein sequence ID" value="MFI6505460.1"/>
    <property type="molecule type" value="Genomic_DNA"/>
</dbReference>
<dbReference type="PANTHER" id="PTHR42912">
    <property type="entry name" value="METHYLTRANSFERASE"/>
    <property type="match status" value="1"/>
</dbReference>
<dbReference type="Pfam" id="PF13649">
    <property type="entry name" value="Methyltransf_25"/>
    <property type="match status" value="1"/>
</dbReference>
<dbReference type="GO" id="GO:0032259">
    <property type="term" value="P:methylation"/>
    <property type="evidence" value="ECO:0007669"/>
    <property type="project" value="UniProtKB-KW"/>
</dbReference>
<reference evidence="2 3" key="1">
    <citation type="submission" date="2024-10" db="EMBL/GenBank/DDBJ databases">
        <title>The Natural Products Discovery Center: Release of the First 8490 Sequenced Strains for Exploring Actinobacteria Biosynthetic Diversity.</title>
        <authorList>
            <person name="Kalkreuter E."/>
            <person name="Kautsar S.A."/>
            <person name="Yang D."/>
            <person name="Bader C.D."/>
            <person name="Teijaro C.N."/>
            <person name="Fluegel L."/>
            <person name="Davis C.M."/>
            <person name="Simpson J.R."/>
            <person name="Lauterbach L."/>
            <person name="Steele A.D."/>
            <person name="Gui C."/>
            <person name="Meng S."/>
            <person name="Li G."/>
            <person name="Viehrig K."/>
            <person name="Ye F."/>
            <person name="Su P."/>
            <person name="Kiefer A.F."/>
            <person name="Nichols A."/>
            <person name="Cepeda A.J."/>
            <person name="Yan W."/>
            <person name="Fan B."/>
            <person name="Jiang Y."/>
            <person name="Adhikari A."/>
            <person name="Zheng C.-J."/>
            <person name="Schuster L."/>
            <person name="Cowan T.M."/>
            <person name="Smanski M.J."/>
            <person name="Chevrette M.G."/>
            <person name="De Carvalho L.P.S."/>
            <person name="Shen B."/>
        </authorList>
    </citation>
    <scope>NUCLEOTIDE SEQUENCE [LARGE SCALE GENOMIC DNA]</scope>
    <source>
        <strain evidence="2 3">NPDC050545</strain>
    </source>
</reference>
<dbReference type="InterPro" id="IPR041698">
    <property type="entry name" value="Methyltransf_25"/>
</dbReference>
<dbReference type="InterPro" id="IPR029063">
    <property type="entry name" value="SAM-dependent_MTases_sf"/>
</dbReference>
<dbReference type="EC" id="2.1.-.-" evidence="2"/>
<sequence>MTDQTRDSYTAIAVEYAEFVRAEMGGKHLDRAMVTAFADLVRGQGQVADVGCGTGNATGQLHQLGVDVFGVDLSPGMLAVARKELPEVRFFEGCMLDLDIPDESLAGLVAWYSTIHVADELLPKALAEFHRVLRPGGHALLAFQVGDEPLHLTEGLGHQIDLLFHRRRPERMAELLKAAGLLTHAQLVREPENERTPQAFLLARKGLTG</sequence>
<protein>
    <submittedName>
        <fullName evidence="2">Class I SAM-dependent methyltransferase</fullName>
        <ecNumber evidence="2">2.1.-.-</ecNumber>
    </submittedName>
</protein>
<keyword evidence="2" id="KW-0489">Methyltransferase</keyword>
<keyword evidence="3" id="KW-1185">Reference proteome</keyword>
<gene>
    <name evidence="2" type="ORF">ACIBG2_49325</name>
</gene>
<evidence type="ECO:0000313" key="2">
    <source>
        <dbReference type="EMBL" id="MFI6505460.1"/>
    </source>
</evidence>
<feature type="domain" description="Methyltransferase" evidence="1">
    <location>
        <begin position="47"/>
        <end position="137"/>
    </location>
</feature>
<organism evidence="2 3">
    <name type="scientific">Nonomuraea typhae</name>
    <dbReference type="NCBI Taxonomy" id="2603600"/>
    <lineage>
        <taxon>Bacteria</taxon>
        <taxon>Bacillati</taxon>
        <taxon>Actinomycetota</taxon>
        <taxon>Actinomycetes</taxon>
        <taxon>Streptosporangiales</taxon>
        <taxon>Streptosporangiaceae</taxon>
        <taxon>Nonomuraea</taxon>
    </lineage>
</organism>
<evidence type="ECO:0000259" key="1">
    <source>
        <dbReference type="Pfam" id="PF13649"/>
    </source>
</evidence>
<dbReference type="CDD" id="cd02440">
    <property type="entry name" value="AdoMet_MTases"/>
    <property type="match status" value="1"/>
</dbReference>
<proteinExistence type="predicted"/>
<dbReference type="RefSeq" id="WP_397091652.1">
    <property type="nucleotide sequence ID" value="NZ_JBITGY010000019.1"/>
</dbReference>
<comment type="caution">
    <text evidence="2">The sequence shown here is derived from an EMBL/GenBank/DDBJ whole genome shotgun (WGS) entry which is preliminary data.</text>
</comment>
<dbReference type="Gene3D" id="3.40.50.150">
    <property type="entry name" value="Vaccinia Virus protein VP39"/>
    <property type="match status" value="1"/>
</dbReference>
<accession>A0ABW7ZCD2</accession>
<dbReference type="GO" id="GO:0008168">
    <property type="term" value="F:methyltransferase activity"/>
    <property type="evidence" value="ECO:0007669"/>
    <property type="project" value="UniProtKB-KW"/>
</dbReference>